<dbReference type="EMBL" id="AVOT02012814">
    <property type="protein sequence ID" value="MBW0494907.1"/>
    <property type="molecule type" value="Genomic_DNA"/>
</dbReference>
<gene>
    <name evidence="2" type="ORF">O181_034622</name>
</gene>
<feature type="region of interest" description="Disordered" evidence="1">
    <location>
        <begin position="1"/>
        <end position="87"/>
    </location>
</feature>
<name>A0A9Q3H889_9BASI</name>
<comment type="caution">
    <text evidence="2">The sequence shown here is derived from an EMBL/GenBank/DDBJ whole genome shotgun (WGS) entry which is preliminary data.</text>
</comment>
<keyword evidence="3" id="KW-1185">Reference proteome</keyword>
<dbReference type="Proteomes" id="UP000765509">
    <property type="component" value="Unassembled WGS sequence"/>
</dbReference>
<feature type="compositionally biased region" description="Polar residues" evidence="1">
    <location>
        <begin position="1"/>
        <end position="26"/>
    </location>
</feature>
<evidence type="ECO:0000313" key="3">
    <source>
        <dbReference type="Proteomes" id="UP000765509"/>
    </source>
</evidence>
<dbReference type="AlphaFoldDB" id="A0A9Q3H889"/>
<evidence type="ECO:0000313" key="2">
    <source>
        <dbReference type="EMBL" id="MBW0494907.1"/>
    </source>
</evidence>
<sequence length="87" mass="9443">MPIQHSPPSRQTRSQDRTQVVLTPTTRAPLDSTPEVPQLRAQLDRGPNLQGEASSRNKGRGPRRSSPFSGVVSGFPRISRTTLKGPG</sequence>
<accession>A0A9Q3H889</accession>
<evidence type="ECO:0000256" key="1">
    <source>
        <dbReference type="SAM" id="MobiDB-lite"/>
    </source>
</evidence>
<protein>
    <submittedName>
        <fullName evidence="2">Uncharacterized protein</fullName>
    </submittedName>
</protein>
<organism evidence="2 3">
    <name type="scientific">Austropuccinia psidii MF-1</name>
    <dbReference type="NCBI Taxonomy" id="1389203"/>
    <lineage>
        <taxon>Eukaryota</taxon>
        <taxon>Fungi</taxon>
        <taxon>Dikarya</taxon>
        <taxon>Basidiomycota</taxon>
        <taxon>Pucciniomycotina</taxon>
        <taxon>Pucciniomycetes</taxon>
        <taxon>Pucciniales</taxon>
        <taxon>Sphaerophragmiaceae</taxon>
        <taxon>Austropuccinia</taxon>
    </lineage>
</organism>
<reference evidence="2" key="1">
    <citation type="submission" date="2021-03" db="EMBL/GenBank/DDBJ databases">
        <title>Draft genome sequence of rust myrtle Austropuccinia psidii MF-1, a brazilian biotype.</title>
        <authorList>
            <person name="Quecine M.C."/>
            <person name="Pachon D.M.R."/>
            <person name="Bonatelli M.L."/>
            <person name="Correr F.H."/>
            <person name="Franceschini L.M."/>
            <person name="Leite T.F."/>
            <person name="Margarido G.R.A."/>
            <person name="Almeida C.A."/>
            <person name="Ferrarezi J.A."/>
            <person name="Labate C.A."/>
        </authorList>
    </citation>
    <scope>NUCLEOTIDE SEQUENCE</scope>
    <source>
        <strain evidence="2">MF-1</strain>
    </source>
</reference>
<proteinExistence type="predicted"/>